<gene>
    <name evidence="6" type="ORF">DW740_00530</name>
</gene>
<dbReference type="InterPro" id="IPR057661">
    <property type="entry name" value="RsdA/BaiN/AoA(So)_Rossmann"/>
</dbReference>
<evidence type="ECO:0000259" key="4">
    <source>
        <dbReference type="Pfam" id="PF03486"/>
    </source>
</evidence>
<sequence>MNENPQVIVVGGGASGLTAAIVAAQNGATVTVLEQNENPGRKICVTGNGRCNLTNKDMRPEIFRGEHPKIVQNVLKQFSMEDTLEFFGQMGVVFTDRNGWIYPRSNQAKCIPELMLLKARSLKVKIKTREKVKDVYQQNGRWKVQTEGWTYEGDRVILANGSSASQVPGSDGSGYAIAEKLGHRIVRPLPALTGLRCKGNVFSAWAGVRTEGEVTLLLDGKPLYKERGELQLTDYGISGIPVFQLSRYAVRALEESQKAELSINFFPEYTTEELTELLDRRRELCPYQSEAELLVGLLPDKLIRVFRKQKDLIQTLTSYRLTVRGSTGMEQAQVCSGGVDTTQVNAETLESNIHKGLYFAGELLDIDGPCGGYNLQWAWSSGAAAGLHSAKEKL</sequence>
<evidence type="ECO:0000313" key="6">
    <source>
        <dbReference type="EMBL" id="RHE41839.1"/>
    </source>
</evidence>
<dbReference type="InterPro" id="IPR004792">
    <property type="entry name" value="BaiN-like"/>
</dbReference>
<organism evidence="6 7">
    <name type="scientific">Blautia obeum</name>
    <dbReference type="NCBI Taxonomy" id="40520"/>
    <lineage>
        <taxon>Bacteria</taxon>
        <taxon>Bacillati</taxon>
        <taxon>Bacillota</taxon>
        <taxon>Clostridia</taxon>
        <taxon>Lachnospirales</taxon>
        <taxon>Lachnospiraceae</taxon>
        <taxon>Blautia</taxon>
    </lineage>
</organism>
<dbReference type="AlphaFoldDB" id="A0A414JB98"/>
<dbReference type="Pfam" id="PF03486">
    <property type="entry name" value="HI0933_like"/>
    <property type="match status" value="1"/>
</dbReference>
<dbReference type="SUPFAM" id="SSF51905">
    <property type="entry name" value="FAD/NAD(P)-binding domain"/>
    <property type="match status" value="1"/>
</dbReference>
<dbReference type="Gene3D" id="2.40.30.10">
    <property type="entry name" value="Translation factors"/>
    <property type="match status" value="1"/>
</dbReference>
<name>A0A414JB98_9FIRM</name>
<dbReference type="InterPro" id="IPR023166">
    <property type="entry name" value="BaiN-like_dom_sf"/>
</dbReference>
<evidence type="ECO:0000256" key="3">
    <source>
        <dbReference type="ARBA" id="ARBA00022827"/>
    </source>
</evidence>
<proteinExistence type="predicted"/>
<dbReference type="PRINTS" id="PR00368">
    <property type="entry name" value="FADPNR"/>
</dbReference>
<dbReference type="RefSeq" id="WP_118048763.1">
    <property type="nucleotide sequence ID" value="NZ_CABJFK010000001.1"/>
</dbReference>
<comment type="caution">
    <text evidence="6">The sequence shown here is derived from an EMBL/GenBank/DDBJ whole genome shotgun (WGS) entry which is preliminary data.</text>
</comment>
<keyword evidence="3" id="KW-0274">FAD</keyword>
<evidence type="ECO:0000256" key="1">
    <source>
        <dbReference type="ARBA" id="ARBA00001974"/>
    </source>
</evidence>
<dbReference type="InterPro" id="IPR055178">
    <property type="entry name" value="RsdA/BaiN/AoA(So)-like_dom"/>
</dbReference>
<evidence type="ECO:0000256" key="2">
    <source>
        <dbReference type="ARBA" id="ARBA00022630"/>
    </source>
</evidence>
<evidence type="ECO:0000313" key="7">
    <source>
        <dbReference type="Proteomes" id="UP000283745"/>
    </source>
</evidence>
<feature type="domain" description="RsdA/BaiN/AoA(So)-like insert" evidence="5">
    <location>
        <begin position="190"/>
        <end position="312"/>
    </location>
</feature>
<feature type="domain" description="RsdA/BaiN/AoA(So)-like Rossmann fold-like" evidence="4">
    <location>
        <begin position="6"/>
        <end position="386"/>
    </location>
</feature>
<dbReference type="EMBL" id="QSKF01000001">
    <property type="protein sequence ID" value="RHE41839.1"/>
    <property type="molecule type" value="Genomic_DNA"/>
</dbReference>
<dbReference type="Pfam" id="PF22780">
    <property type="entry name" value="HI0933_like_1st"/>
    <property type="match status" value="1"/>
</dbReference>
<comment type="cofactor">
    <cofactor evidence="1">
        <name>FAD</name>
        <dbReference type="ChEBI" id="CHEBI:57692"/>
    </cofactor>
</comment>
<dbReference type="PANTHER" id="PTHR42887:SF2">
    <property type="entry name" value="OS12G0638800 PROTEIN"/>
    <property type="match status" value="1"/>
</dbReference>
<accession>A0A414JB98</accession>
<dbReference type="NCBIfam" id="TIGR00275">
    <property type="entry name" value="aminoacetone oxidase family FAD-binding enzyme"/>
    <property type="match status" value="1"/>
</dbReference>
<keyword evidence="2" id="KW-0285">Flavoprotein</keyword>
<protein>
    <submittedName>
        <fullName evidence="6">NAD(P)/FAD-dependent oxidoreductase</fullName>
    </submittedName>
</protein>
<dbReference type="Gene3D" id="1.10.8.260">
    <property type="entry name" value="HI0933 insert domain-like"/>
    <property type="match status" value="1"/>
</dbReference>
<dbReference type="Proteomes" id="UP000283745">
    <property type="component" value="Unassembled WGS sequence"/>
</dbReference>
<dbReference type="SUPFAM" id="SSF160996">
    <property type="entry name" value="HI0933 insert domain-like"/>
    <property type="match status" value="1"/>
</dbReference>
<reference evidence="6 7" key="1">
    <citation type="submission" date="2018-08" db="EMBL/GenBank/DDBJ databases">
        <title>A genome reference for cultivated species of the human gut microbiota.</title>
        <authorList>
            <person name="Zou Y."/>
            <person name="Xue W."/>
            <person name="Luo G."/>
        </authorList>
    </citation>
    <scope>NUCLEOTIDE SEQUENCE [LARGE SCALE GENOMIC DNA]</scope>
    <source>
        <strain evidence="6 7">AM28-23</strain>
    </source>
</reference>
<dbReference type="InterPro" id="IPR036188">
    <property type="entry name" value="FAD/NAD-bd_sf"/>
</dbReference>
<dbReference type="Gene3D" id="3.50.50.60">
    <property type="entry name" value="FAD/NAD(P)-binding domain"/>
    <property type="match status" value="1"/>
</dbReference>
<evidence type="ECO:0000259" key="5">
    <source>
        <dbReference type="Pfam" id="PF22780"/>
    </source>
</evidence>
<dbReference type="PRINTS" id="PR00411">
    <property type="entry name" value="PNDRDTASEI"/>
</dbReference>
<dbReference type="PANTHER" id="PTHR42887">
    <property type="entry name" value="OS12G0638800 PROTEIN"/>
    <property type="match status" value="1"/>
</dbReference>